<dbReference type="Pfam" id="PF11951">
    <property type="entry name" value="Fungal_trans_2"/>
    <property type="match status" value="1"/>
</dbReference>
<evidence type="ECO:0000256" key="2">
    <source>
        <dbReference type="ARBA" id="ARBA00023242"/>
    </source>
</evidence>
<dbReference type="RefSeq" id="XP_040710235.1">
    <property type="nucleotide sequence ID" value="XM_040862547.1"/>
</dbReference>
<dbReference type="GO" id="GO:0005634">
    <property type="term" value="C:nucleus"/>
    <property type="evidence" value="ECO:0007669"/>
    <property type="project" value="UniProtKB-SubCell"/>
</dbReference>
<gene>
    <name evidence="5" type="ORF">BCR38DRAFT_461611</name>
</gene>
<sequence length="564" mass="63152">MPRRSRRDQTEPVRKRTRTGCWGCRKRRIKCDEAKPQCRNCILRGLACDNGIQLKWHAEFESRGLAFGRQGVWAKDPHSSSTKPHSPPVTSPVGWCGQPRIGPHHFLHTLYTDFQPNSQRQEVCDIGDEINTVGSDGVTSGPDQSFVPTQNTLFRSPSPLIRFDGFDYGLLEYYVLRLCPLTSASQNSPSPFANLIVPLFGTCTSGPEDVLLSVMAFSARHRSIADDDWSQTAMTLKGRVLTSLQRRLGSSGVPTPIAWDPQILIIMMFLCLYEIVDNCDHRWVIHLKASQDIIRRRKQLPPPRAHVDNKALSSFAERFFAFQDVISRTACCHAPLFGAEYWESNEHQRNVDSWMGCSPELVRILSRITELSSARGADRISADDFTDQAQVLRSELDSMRSDIQTLEDDDLAAVAELKRLSALLFYYCELYDASPSTPLVSRLVAKILRGVHHLLRGSSIGGLAFPVFVAAVELEPADEELFCDSETGESVYGRRLVLEALDVMSRHSLSNVPRTRAVIRKVWALRDMHLQGDSVIDESPTAKSAHMNDWGSFVGPNSLNISLA</sequence>
<protein>
    <submittedName>
        <fullName evidence="5">Fungal-specific transcription factor domain-domain-containing protein</fullName>
    </submittedName>
</protein>
<name>A0A1Y2DC16_9PEZI</name>
<dbReference type="GO" id="GO:0000981">
    <property type="term" value="F:DNA-binding transcription factor activity, RNA polymerase II-specific"/>
    <property type="evidence" value="ECO:0007669"/>
    <property type="project" value="InterPro"/>
</dbReference>
<dbReference type="Pfam" id="PF00172">
    <property type="entry name" value="Zn_clus"/>
    <property type="match status" value="1"/>
</dbReference>
<dbReference type="PROSITE" id="PS00463">
    <property type="entry name" value="ZN2_CY6_FUNGAL_1"/>
    <property type="match status" value="1"/>
</dbReference>
<comment type="subcellular location">
    <subcellularLocation>
        <location evidence="1">Nucleus</location>
    </subcellularLocation>
</comment>
<dbReference type="InterPro" id="IPR021858">
    <property type="entry name" value="Fun_TF"/>
</dbReference>
<dbReference type="InParanoid" id="A0A1Y2DC16"/>
<organism evidence="5 6">
    <name type="scientific">Pseudomassariella vexata</name>
    <dbReference type="NCBI Taxonomy" id="1141098"/>
    <lineage>
        <taxon>Eukaryota</taxon>
        <taxon>Fungi</taxon>
        <taxon>Dikarya</taxon>
        <taxon>Ascomycota</taxon>
        <taxon>Pezizomycotina</taxon>
        <taxon>Sordariomycetes</taxon>
        <taxon>Xylariomycetidae</taxon>
        <taxon>Amphisphaeriales</taxon>
        <taxon>Pseudomassariaceae</taxon>
        <taxon>Pseudomassariella</taxon>
    </lineage>
</organism>
<dbReference type="InterPro" id="IPR001138">
    <property type="entry name" value="Zn2Cys6_DnaBD"/>
</dbReference>
<dbReference type="GO" id="GO:0008270">
    <property type="term" value="F:zinc ion binding"/>
    <property type="evidence" value="ECO:0007669"/>
    <property type="project" value="InterPro"/>
</dbReference>
<accession>A0A1Y2DC16</accession>
<dbReference type="GeneID" id="63778759"/>
<dbReference type="GO" id="GO:0045944">
    <property type="term" value="P:positive regulation of transcription by RNA polymerase II"/>
    <property type="evidence" value="ECO:0007669"/>
    <property type="project" value="TreeGrafter"/>
</dbReference>
<dbReference type="OrthoDB" id="5069333at2759"/>
<dbReference type="Gene3D" id="4.10.240.10">
    <property type="entry name" value="Zn(2)-C6 fungal-type DNA-binding domain"/>
    <property type="match status" value="1"/>
</dbReference>
<keyword evidence="3" id="KW-0175">Coiled coil</keyword>
<dbReference type="AlphaFoldDB" id="A0A1Y2DC16"/>
<evidence type="ECO:0000256" key="3">
    <source>
        <dbReference type="SAM" id="Coils"/>
    </source>
</evidence>
<reference evidence="5 6" key="1">
    <citation type="submission" date="2016-07" db="EMBL/GenBank/DDBJ databases">
        <title>Pervasive Adenine N6-methylation of Active Genes in Fungi.</title>
        <authorList>
            <consortium name="DOE Joint Genome Institute"/>
            <person name="Mondo S.J."/>
            <person name="Dannebaum R.O."/>
            <person name="Kuo R.C."/>
            <person name="Labutti K."/>
            <person name="Haridas S."/>
            <person name="Kuo A."/>
            <person name="Salamov A."/>
            <person name="Ahrendt S.R."/>
            <person name="Lipzen A."/>
            <person name="Sullivan W."/>
            <person name="Andreopoulos W.B."/>
            <person name="Clum A."/>
            <person name="Lindquist E."/>
            <person name="Daum C."/>
            <person name="Ramamoorthy G.K."/>
            <person name="Gryganskyi A."/>
            <person name="Culley D."/>
            <person name="Magnuson J.K."/>
            <person name="James T.Y."/>
            <person name="O'Malley M.A."/>
            <person name="Stajich J.E."/>
            <person name="Spatafora J.W."/>
            <person name="Visel A."/>
            <person name="Grigoriev I.V."/>
        </authorList>
    </citation>
    <scope>NUCLEOTIDE SEQUENCE [LARGE SCALE GENOMIC DNA]</scope>
    <source>
        <strain evidence="5 6">CBS 129021</strain>
    </source>
</reference>
<dbReference type="InterPro" id="IPR036864">
    <property type="entry name" value="Zn2-C6_fun-type_DNA-bd_sf"/>
</dbReference>
<feature type="coiled-coil region" evidence="3">
    <location>
        <begin position="382"/>
        <end position="409"/>
    </location>
</feature>
<keyword evidence="6" id="KW-1185">Reference proteome</keyword>
<comment type="caution">
    <text evidence="5">The sequence shown here is derived from an EMBL/GenBank/DDBJ whole genome shotgun (WGS) entry which is preliminary data.</text>
</comment>
<dbReference type="GO" id="GO:0000976">
    <property type="term" value="F:transcription cis-regulatory region binding"/>
    <property type="evidence" value="ECO:0007669"/>
    <property type="project" value="TreeGrafter"/>
</dbReference>
<dbReference type="PANTHER" id="PTHR37534">
    <property type="entry name" value="TRANSCRIPTIONAL ACTIVATOR PROTEIN UGA3"/>
    <property type="match status" value="1"/>
</dbReference>
<proteinExistence type="predicted"/>
<dbReference type="SMART" id="SM00066">
    <property type="entry name" value="GAL4"/>
    <property type="match status" value="1"/>
</dbReference>
<dbReference type="STRING" id="1141098.A0A1Y2DC16"/>
<evidence type="ECO:0000313" key="6">
    <source>
        <dbReference type="Proteomes" id="UP000193689"/>
    </source>
</evidence>
<feature type="domain" description="Zn(2)-C6 fungal-type" evidence="4">
    <location>
        <begin position="20"/>
        <end position="48"/>
    </location>
</feature>
<dbReference type="PANTHER" id="PTHR37534:SF49">
    <property type="entry name" value="LYSINE BIOSYNTHESIS REGULATORY PROTEIN LYS14"/>
    <property type="match status" value="1"/>
</dbReference>
<dbReference type="CDD" id="cd00067">
    <property type="entry name" value="GAL4"/>
    <property type="match status" value="1"/>
</dbReference>
<evidence type="ECO:0000313" key="5">
    <source>
        <dbReference type="EMBL" id="ORY56656.1"/>
    </source>
</evidence>
<dbReference type="EMBL" id="MCFJ01000022">
    <property type="protein sequence ID" value="ORY56656.1"/>
    <property type="molecule type" value="Genomic_DNA"/>
</dbReference>
<evidence type="ECO:0000256" key="1">
    <source>
        <dbReference type="ARBA" id="ARBA00004123"/>
    </source>
</evidence>
<dbReference type="FunCoup" id="A0A1Y2DC16">
    <property type="interactions" value="201"/>
</dbReference>
<dbReference type="Proteomes" id="UP000193689">
    <property type="component" value="Unassembled WGS sequence"/>
</dbReference>
<dbReference type="SUPFAM" id="SSF57701">
    <property type="entry name" value="Zn2/Cys6 DNA-binding domain"/>
    <property type="match status" value="1"/>
</dbReference>
<evidence type="ECO:0000259" key="4">
    <source>
        <dbReference type="PROSITE" id="PS50048"/>
    </source>
</evidence>
<keyword evidence="2" id="KW-0539">Nucleus</keyword>
<dbReference type="PROSITE" id="PS50048">
    <property type="entry name" value="ZN2_CY6_FUNGAL_2"/>
    <property type="match status" value="1"/>
</dbReference>